<dbReference type="EMBL" id="CP039354">
    <property type="protein sequence ID" value="QCE11882.1"/>
    <property type="molecule type" value="Genomic_DNA"/>
</dbReference>
<proteinExistence type="predicted"/>
<protein>
    <submittedName>
        <fullName evidence="1">Uncharacterized protein</fullName>
    </submittedName>
</protein>
<accession>A0A4D6NG49</accession>
<reference evidence="1 2" key="1">
    <citation type="submission" date="2019-04" db="EMBL/GenBank/DDBJ databases">
        <title>An improved genome assembly and genetic linkage map for asparagus bean, Vigna unguiculata ssp. sesquipedialis.</title>
        <authorList>
            <person name="Xia Q."/>
            <person name="Zhang R."/>
            <person name="Dong Y."/>
        </authorList>
    </citation>
    <scope>NUCLEOTIDE SEQUENCE [LARGE SCALE GENOMIC DNA]</scope>
    <source>
        <tissue evidence="1">Leaf</tissue>
    </source>
</reference>
<sequence length="71" mass="7760">MIIFLVEDLGVAVEEEVILMVVGGFCAVAAMTLLEVRVANVGRRDEAKVEDEGAELVKSMTKPWWLKLAGI</sequence>
<evidence type="ECO:0000313" key="2">
    <source>
        <dbReference type="Proteomes" id="UP000501690"/>
    </source>
</evidence>
<keyword evidence="2" id="KW-1185">Reference proteome</keyword>
<dbReference type="Proteomes" id="UP000501690">
    <property type="component" value="Linkage Group LG10"/>
</dbReference>
<name>A0A4D6NG49_VIGUN</name>
<organism evidence="1 2">
    <name type="scientific">Vigna unguiculata</name>
    <name type="common">Cowpea</name>
    <dbReference type="NCBI Taxonomy" id="3917"/>
    <lineage>
        <taxon>Eukaryota</taxon>
        <taxon>Viridiplantae</taxon>
        <taxon>Streptophyta</taxon>
        <taxon>Embryophyta</taxon>
        <taxon>Tracheophyta</taxon>
        <taxon>Spermatophyta</taxon>
        <taxon>Magnoliopsida</taxon>
        <taxon>eudicotyledons</taxon>
        <taxon>Gunneridae</taxon>
        <taxon>Pentapetalae</taxon>
        <taxon>rosids</taxon>
        <taxon>fabids</taxon>
        <taxon>Fabales</taxon>
        <taxon>Fabaceae</taxon>
        <taxon>Papilionoideae</taxon>
        <taxon>50 kb inversion clade</taxon>
        <taxon>NPAAA clade</taxon>
        <taxon>indigoferoid/millettioid clade</taxon>
        <taxon>Phaseoleae</taxon>
        <taxon>Vigna</taxon>
    </lineage>
</organism>
<evidence type="ECO:0000313" key="1">
    <source>
        <dbReference type="EMBL" id="QCE11882.1"/>
    </source>
</evidence>
<dbReference type="AlphaFoldDB" id="A0A4D6NG49"/>
<gene>
    <name evidence="1" type="ORF">DEO72_LG10g3120</name>
</gene>